<protein>
    <recommendedName>
        <fullName evidence="5">EGF-like domain-containing protein</fullName>
    </recommendedName>
</protein>
<dbReference type="InterPro" id="IPR002909">
    <property type="entry name" value="IPT_dom"/>
</dbReference>
<feature type="disulfide bond" evidence="2">
    <location>
        <begin position="1002"/>
        <end position="1012"/>
    </location>
</feature>
<dbReference type="SMART" id="SM00181">
    <property type="entry name" value="EGF"/>
    <property type="match status" value="14"/>
</dbReference>
<evidence type="ECO:0000256" key="4">
    <source>
        <dbReference type="SAM" id="Phobius"/>
    </source>
</evidence>
<feature type="disulfide bond" evidence="2">
    <location>
        <begin position="949"/>
        <end position="958"/>
    </location>
</feature>
<dbReference type="GeneID" id="8618432"/>
<evidence type="ECO:0000313" key="7">
    <source>
        <dbReference type="Proteomes" id="UP000002195"/>
    </source>
</evidence>
<dbReference type="InterPro" id="IPR000742">
    <property type="entry name" value="EGF"/>
</dbReference>
<feature type="domain" description="EGF-like" evidence="5">
    <location>
        <begin position="779"/>
        <end position="813"/>
    </location>
</feature>
<dbReference type="Gene3D" id="3.80.10.10">
    <property type="entry name" value="Ribonuclease Inhibitor"/>
    <property type="match status" value="1"/>
</dbReference>
<dbReference type="InParanoid" id="Q559R8"/>
<dbReference type="InterPro" id="IPR054484">
    <property type="entry name" value="ComC_SSD"/>
</dbReference>
<feature type="transmembrane region" description="Helical" evidence="4">
    <location>
        <begin position="1488"/>
        <end position="1512"/>
    </location>
</feature>
<evidence type="ECO:0000256" key="3">
    <source>
        <dbReference type="SAM" id="MobiDB-lite"/>
    </source>
</evidence>
<dbReference type="Gene3D" id="2.10.25.10">
    <property type="entry name" value="Laminin"/>
    <property type="match status" value="6"/>
</dbReference>
<evidence type="ECO:0000313" key="6">
    <source>
        <dbReference type="EMBL" id="EAL71377.1"/>
    </source>
</evidence>
<dbReference type="PROSITE" id="PS50026">
    <property type="entry name" value="EGF_3"/>
    <property type="match status" value="8"/>
</dbReference>
<dbReference type="InterPro" id="IPR014756">
    <property type="entry name" value="Ig_E-set"/>
</dbReference>
<feature type="region of interest" description="Disordered" evidence="3">
    <location>
        <begin position="1376"/>
        <end position="1398"/>
    </location>
</feature>
<keyword evidence="1 2" id="KW-1015">Disulfide bond</keyword>
<dbReference type="eggNOG" id="KOG1225">
    <property type="taxonomic scope" value="Eukaryota"/>
</dbReference>
<dbReference type="RefSeq" id="XP_645266.1">
    <property type="nucleotide sequence ID" value="XM_640174.1"/>
</dbReference>
<dbReference type="HOGENOM" id="CLU_003793_0_0_1"/>
<evidence type="ECO:0000259" key="5">
    <source>
        <dbReference type="PROSITE" id="PS50026"/>
    </source>
</evidence>
<dbReference type="InterPro" id="IPR013783">
    <property type="entry name" value="Ig-like_fold"/>
</dbReference>
<dbReference type="PROSITE" id="PS00022">
    <property type="entry name" value="EGF_1"/>
    <property type="match status" value="7"/>
</dbReference>
<keyword evidence="4" id="KW-1133">Transmembrane helix</keyword>
<dbReference type="InterPro" id="IPR053331">
    <property type="entry name" value="EGF-like_comC"/>
</dbReference>
<keyword evidence="4" id="KW-0472">Membrane</keyword>
<feature type="disulfide bond" evidence="2">
    <location>
        <begin position="1191"/>
        <end position="1201"/>
    </location>
</feature>
<gene>
    <name evidence="6" type="ORF">DDB_G0272450</name>
</gene>
<name>Q559R8_DICDI</name>
<dbReference type="KEGG" id="ddi:DDB_G0272450"/>
<dbReference type="PRINTS" id="PR00011">
    <property type="entry name" value="EGFLAMININ"/>
</dbReference>
<feature type="disulfide bond" evidence="2">
    <location>
        <begin position="876"/>
        <end position="885"/>
    </location>
</feature>
<evidence type="ECO:0000256" key="1">
    <source>
        <dbReference type="ARBA" id="ARBA00023157"/>
    </source>
</evidence>
<dbReference type="PROSITE" id="PS01186">
    <property type="entry name" value="EGF_2"/>
    <property type="match status" value="1"/>
</dbReference>
<dbReference type="Gene3D" id="2.60.40.10">
    <property type="entry name" value="Immunoglobulins"/>
    <property type="match status" value="1"/>
</dbReference>
<feature type="domain" description="EGF-like" evidence="5">
    <location>
        <begin position="852"/>
        <end position="886"/>
    </location>
</feature>
<dbReference type="PhylomeDB" id="Q559R8"/>
<sequence length="1540" mass="167321">MKYYINNLFLILVLIITLLIGINNAIIRTEYNLAVGILNNHGNNTIQPIYSDKEFVGKENILCDGISFKCFGSYITEIILHSNIDDINPMPNEFVGFFNLTSITLYDFMIDNSFFSNATNFMNTNNYNQDYQGVTSVKIINPRPIFGSISTQVHLPSVFIGFNTTLNYVQYLEGLTNIVNLSNGGGTSYPRSLELFSKNLPDFSGFTNIKKFKLDLQNQFDENSFDRFRNYTGIEEIEITTRDFNSMTNQYYLFEGDNIMTVKKLKLKIGIQKTPQRLTFKNYPDLTDVEIITSRDFSIVLTNSFQFKNVSSLVSNFKLSGSNFTNIESAFSVLSKVVNINLSDNLIGGFLPEIHNLNFTKNLDISNNNIVGTIPQSYCSISNTNFSNNGFTGLIPNCFICFMKNNLENNFLGNYFTNKDSANSYCGAIEPSLRMGTGKIYMEGRNLGFNGSNIVTIPNLQWEVEIPSTRFSASYTYSTNQLFSIFFQNPGVTLFARVIQNNPTVSMVTVYPNYTVIFDGSDFTYDKTLISINISNYYCNIISSTFYRIECVISNAIEMTNSNSEIIIADNSLATTNQLGTTTTTAVDDSLVLGLNMKTYLTVRNLAGWQTLGVHLTVDYDPNLQNGTQIKIFQCLNGCSNHGLCISRTGSCDCYEGYGGIDCSSIVVSLICPSNDSSLICSGFGICDKKTGVCACGTGRTGNDCSETACPISDCSDHGYCDTSIGKCNCDSSHQGAGCEMDLVSCPTSNKAICSGWGTCNNQTGICTCDANRVGSDCSGISCPVPNCNGNGNCDTTVGQCSCDPSHQGANCEMNFVSCPTPNRSVCSGWGTCNNQTGICTCDANRVGSDCSGIACPVSDCSGHGYCDTTIGQCNCDSSHQGAGCEMDLILCPTSNKATCSGWGTCNYQTGICTCDANRVGSDCSGISCPVSDCSGHGYCDTTVGQCNCDSSHQGAGCEMDLVSCPTSNKAICSGWGTCNNQTGSCTCDIGRVGADCSGIRCQSDCNGHGICDTTIGKCNCDSSHQGESCELNLITCPSKNNIECSGLGSCNNQTGICSCNDGTTYSDCSGILCSVNCLNNGVCNYDIGKCKCTPNWKSDNCTTPIHYLSSIDPCTTSGGQVTIYGWFSNQHINLTVTIGGVECVDPIETENTIICELPAGSGTKDVNITQNGSSFIGKNKFQYISTVFKCPKDCSNHGKCDTSIGVCTCSSDYSGFDCSSLKPPTTSSSSTTSTTIGGETKNQEIPVSKTEVNVETGAASISNQDVNYEISIISIVELDYNGEVVKTNDLKKKWDITIDPSTKYIYQFSQQIDQFSNITLIIEEIVNSSKKYTFAGMNLEIDQGGLKISVSIKNYQYESALNTLQLRFLSSAGETSNLDSEEDNSCNQHESESDTSNIDPNLTLNYISISKNSKILSGRFINKVVSDGRSTFMSSEIVKDLSSSSTIVVGLNLPHCSNECFIDPDFSVLVSPNFESSCGNSETKKNWVIPVAVVVPVVCVSLLTLGAILIYRKHRYSIRLFTMKKSFSVKQRFKLRSFK</sequence>
<feature type="disulfide bond" evidence="2">
    <location>
        <begin position="1210"/>
        <end position="1219"/>
    </location>
</feature>
<dbReference type="CDD" id="cd00603">
    <property type="entry name" value="IPT_PCSR"/>
    <property type="match status" value="1"/>
</dbReference>
<evidence type="ECO:0000256" key="2">
    <source>
        <dbReference type="PROSITE-ProRule" id="PRU00076"/>
    </source>
</evidence>
<dbReference type="Pfam" id="PF01833">
    <property type="entry name" value="TIG"/>
    <property type="match status" value="1"/>
</dbReference>
<dbReference type="SUPFAM" id="SSF81296">
    <property type="entry name" value="E set domains"/>
    <property type="match status" value="1"/>
</dbReference>
<dbReference type="Pfam" id="PF25024">
    <property type="entry name" value="EGF_TEN"/>
    <property type="match status" value="1"/>
</dbReference>
<feature type="disulfide bond" evidence="2">
    <location>
        <begin position="1093"/>
        <end position="1102"/>
    </location>
</feature>
<dbReference type="Proteomes" id="UP000002195">
    <property type="component" value="Unassembled WGS sequence"/>
</dbReference>
<dbReference type="InterPro" id="IPR013111">
    <property type="entry name" value="EGF_extracell"/>
</dbReference>
<comment type="caution">
    <text evidence="2">Lacks conserved residue(s) required for the propagation of feature annotation.</text>
</comment>
<dbReference type="InterPro" id="IPR057013">
    <property type="entry name" value="LRR_ComC"/>
</dbReference>
<accession>Q559R8</accession>
<organism evidence="6 7">
    <name type="scientific">Dictyostelium discoideum</name>
    <name type="common">Social amoeba</name>
    <dbReference type="NCBI Taxonomy" id="44689"/>
    <lineage>
        <taxon>Eukaryota</taxon>
        <taxon>Amoebozoa</taxon>
        <taxon>Evosea</taxon>
        <taxon>Eumycetozoa</taxon>
        <taxon>Dictyostelia</taxon>
        <taxon>Dictyosteliales</taxon>
        <taxon>Dictyosteliaceae</taxon>
        <taxon>Dictyostelium</taxon>
    </lineage>
</organism>
<dbReference type="PANTHER" id="PTHR24032:SF20">
    <property type="entry name" value="EGF-LIKE DOMAIN-CONTAINING PROTEIN"/>
    <property type="match status" value="1"/>
</dbReference>
<dbReference type="PaxDb" id="44689-DDB0217012"/>
<feature type="disulfide bond" evidence="2">
    <location>
        <begin position="1021"/>
        <end position="1030"/>
    </location>
</feature>
<dbReference type="AlphaFoldDB" id="Q559R8"/>
<feature type="domain" description="EGF-like" evidence="5">
    <location>
        <begin position="1187"/>
        <end position="1220"/>
    </location>
</feature>
<feature type="disulfide bond" evidence="2">
    <location>
        <begin position="1074"/>
        <end position="1084"/>
    </location>
</feature>
<keyword evidence="4" id="KW-0812">Transmembrane</keyword>
<dbReference type="SUPFAM" id="SSF52075">
    <property type="entry name" value="Outer arm dynein light chain 1"/>
    <property type="match status" value="1"/>
</dbReference>
<feature type="domain" description="EGF-like" evidence="5">
    <location>
        <begin position="631"/>
        <end position="664"/>
    </location>
</feature>
<dbReference type="Pfam" id="PF22933">
    <property type="entry name" value="ComC_SSD"/>
    <property type="match status" value="1"/>
</dbReference>
<dbReference type="SMR" id="Q559R8"/>
<proteinExistence type="predicted"/>
<feature type="disulfide bond" evidence="2">
    <location>
        <begin position="654"/>
        <end position="663"/>
    </location>
</feature>
<dbReference type="OMA" id="CSGWGTC"/>
<keyword evidence="7" id="KW-1185">Reference proteome</keyword>
<comment type="caution">
    <text evidence="6">The sequence shown here is derived from an EMBL/GenBank/DDBJ whole genome shotgun (WGS) entry which is preliminary data.</text>
</comment>
<dbReference type="dictyBase" id="DDB_G0272450"/>
<reference evidence="6 7" key="1">
    <citation type="journal article" date="2005" name="Nature">
        <title>The genome of the social amoeba Dictyostelium discoideum.</title>
        <authorList>
            <consortium name="The Dictyostelium discoideum Sequencing Consortium"/>
            <person name="Eichinger L."/>
            <person name="Pachebat J.A."/>
            <person name="Glockner G."/>
            <person name="Rajandream M.A."/>
            <person name="Sucgang R."/>
            <person name="Berriman M."/>
            <person name="Song J."/>
            <person name="Olsen R."/>
            <person name="Szafranski K."/>
            <person name="Xu Q."/>
            <person name="Tunggal B."/>
            <person name="Kummerfeld S."/>
            <person name="Madera M."/>
            <person name="Konfortov B.A."/>
            <person name="Rivero F."/>
            <person name="Bankier A.T."/>
            <person name="Lehmann R."/>
            <person name="Hamlin N."/>
            <person name="Davies R."/>
            <person name="Gaudet P."/>
            <person name="Fey P."/>
            <person name="Pilcher K."/>
            <person name="Chen G."/>
            <person name="Saunders D."/>
            <person name="Sodergren E."/>
            <person name="Davis P."/>
            <person name="Kerhornou A."/>
            <person name="Nie X."/>
            <person name="Hall N."/>
            <person name="Anjard C."/>
            <person name="Hemphill L."/>
            <person name="Bason N."/>
            <person name="Farbrother P."/>
            <person name="Desany B."/>
            <person name="Just E."/>
            <person name="Morio T."/>
            <person name="Rost R."/>
            <person name="Churcher C."/>
            <person name="Cooper J."/>
            <person name="Haydock S."/>
            <person name="van Driessche N."/>
            <person name="Cronin A."/>
            <person name="Goodhead I."/>
            <person name="Muzny D."/>
            <person name="Mourier T."/>
            <person name="Pain A."/>
            <person name="Lu M."/>
            <person name="Harper D."/>
            <person name="Lindsay R."/>
            <person name="Hauser H."/>
            <person name="James K."/>
            <person name="Quiles M."/>
            <person name="Madan Babu M."/>
            <person name="Saito T."/>
            <person name="Buchrieser C."/>
            <person name="Wardroper A."/>
            <person name="Felder M."/>
            <person name="Thangavelu M."/>
            <person name="Johnson D."/>
            <person name="Knights A."/>
            <person name="Loulseged H."/>
            <person name="Mungall K."/>
            <person name="Oliver K."/>
            <person name="Price C."/>
            <person name="Quail M.A."/>
            <person name="Urushihara H."/>
            <person name="Hernandez J."/>
            <person name="Rabbinowitsch E."/>
            <person name="Steffen D."/>
            <person name="Sanders M."/>
            <person name="Ma J."/>
            <person name="Kohara Y."/>
            <person name="Sharp S."/>
            <person name="Simmonds M."/>
            <person name="Spiegler S."/>
            <person name="Tivey A."/>
            <person name="Sugano S."/>
            <person name="White B."/>
            <person name="Walker D."/>
            <person name="Woodward J."/>
            <person name="Winckler T."/>
            <person name="Tanaka Y."/>
            <person name="Shaulsky G."/>
            <person name="Schleicher M."/>
            <person name="Weinstock G."/>
            <person name="Rosenthal A."/>
            <person name="Cox E.C."/>
            <person name="Chisholm R.L."/>
            <person name="Gibbs R."/>
            <person name="Loomis W.F."/>
            <person name="Platzer M."/>
            <person name="Kay R.R."/>
            <person name="Williams J."/>
            <person name="Dear P.H."/>
            <person name="Noegel A.A."/>
            <person name="Barrell B."/>
            <person name="Kuspa A."/>
        </authorList>
    </citation>
    <scope>NUCLEOTIDE SEQUENCE [LARGE SCALE GENOMIC DNA]</scope>
    <source>
        <strain evidence="6 7">AX4</strain>
    </source>
</reference>
<keyword evidence="2" id="KW-0245">EGF-like domain</keyword>
<feature type="domain" description="EGF-like" evidence="5">
    <location>
        <begin position="1070"/>
        <end position="1103"/>
    </location>
</feature>
<dbReference type="FunCoup" id="Q559R8">
    <property type="interactions" value="877"/>
</dbReference>
<dbReference type="Pfam" id="PF24141">
    <property type="entry name" value="LRR_ComC"/>
    <property type="match status" value="1"/>
</dbReference>
<feature type="disulfide bond" evidence="2">
    <location>
        <begin position="730"/>
        <end position="739"/>
    </location>
</feature>
<dbReference type="VEuPathDB" id="AmoebaDB:DDB_G0272450"/>
<dbReference type="EMBL" id="AAFI02000008">
    <property type="protein sequence ID" value="EAL71377.1"/>
    <property type="molecule type" value="Genomic_DNA"/>
</dbReference>
<dbReference type="PANTHER" id="PTHR24032">
    <property type="entry name" value="EGF-LIKE DOMAIN-CONTAINING PROTEIN-RELATED-RELATED"/>
    <property type="match status" value="1"/>
</dbReference>
<feature type="domain" description="EGF-like" evidence="5">
    <location>
        <begin position="706"/>
        <end position="740"/>
    </location>
</feature>
<feature type="disulfide bond" evidence="2">
    <location>
        <begin position="803"/>
        <end position="812"/>
    </location>
</feature>
<feature type="disulfide bond" evidence="2">
    <location>
        <begin position="635"/>
        <end position="645"/>
    </location>
</feature>
<dbReference type="InterPro" id="IPR032675">
    <property type="entry name" value="LRR_dom_sf"/>
</dbReference>
<dbReference type="Pfam" id="PF07974">
    <property type="entry name" value="EGF_2"/>
    <property type="match status" value="3"/>
</dbReference>
<feature type="domain" description="EGF-like" evidence="5">
    <location>
        <begin position="998"/>
        <end position="1031"/>
    </location>
</feature>
<feature type="domain" description="EGF-like" evidence="5">
    <location>
        <begin position="925"/>
        <end position="959"/>
    </location>
</feature>